<evidence type="ECO:0000256" key="6">
    <source>
        <dbReference type="ARBA" id="ARBA00023136"/>
    </source>
</evidence>
<dbReference type="PROSITE" id="PS50929">
    <property type="entry name" value="ABC_TM1F"/>
    <property type="match status" value="1"/>
</dbReference>
<dbReference type="InterPro" id="IPR050173">
    <property type="entry name" value="ABC_transporter_C-like"/>
</dbReference>
<keyword evidence="3" id="KW-0547">Nucleotide-binding</keyword>
<evidence type="ECO:0000256" key="2">
    <source>
        <dbReference type="ARBA" id="ARBA00022692"/>
    </source>
</evidence>
<dbReference type="STRING" id="667725.A0A0L0F6I9"/>
<dbReference type="GO" id="GO:0140359">
    <property type="term" value="F:ABC-type transporter activity"/>
    <property type="evidence" value="ECO:0007669"/>
    <property type="project" value="InterPro"/>
</dbReference>
<evidence type="ECO:0000259" key="8">
    <source>
        <dbReference type="PROSITE" id="PS50929"/>
    </source>
</evidence>
<keyword evidence="2 7" id="KW-0812">Transmembrane</keyword>
<feature type="transmembrane region" description="Helical" evidence="7">
    <location>
        <begin position="86"/>
        <end position="109"/>
    </location>
</feature>
<evidence type="ECO:0000256" key="5">
    <source>
        <dbReference type="ARBA" id="ARBA00022989"/>
    </source>
</evidence>
<gene>
    <name evidence="9" type="ORF">SARC_15199</name>
</gene>
<dbReference type="PANTHER" id="PTHR24223:SF330">
    <property type="entry name" value="ATP-BINDING CASSETTE SUB-FAMILY C MEMBER 10"/>
    <property type="match status" value="1"/>
</dbReference>
<evidence type="ECO:0000256" key="7">
    <source>
        <dbReference type="SAM" id="Phobius"/>
    </source>
</evidence>
<evidence type="ECO:0000313" key="9">
    <source>
        <dbReference type="EMBL" id="KNC72249.1"/>
    </source>
</evidence>
<keyword evidence="5 7" id="KW-1133">Transmembrane helix</keyword>
<dbReference type="Proteomes" id="UP000054560">
    <property type="component" value="Unassembled WGS sequence"/>
</dbReference>
<keyword evidence="6 7" id="KW-0472">Membrane</keyword>
<evidence type="ECO:0000256" key="4">
    <source>
        <dbReference type="ARBA" id="ARBA00022840"/>
    </source>
</evidence>
<reference evidence="9 10" key="1">
    <citation type="submission" date="2011-02" db="EMBL/GenBank/DDBJ databases">
        <title>The Genome Sequence of Sphaeroforma arctica JP610.</title>
        <authorList>
            <consortium name="The Broad Institute Genome Sequencing Platform"/>
            <person name="Russ C."/>
            <person name="Cuomo C."/>
            <person name="Young S.K."/>
            <person name="Zeng Q."/>
            <person name="Gargeya S."/>
            <person name="Alvarado L."/>
            <person name="Berlin A."/>
            <person name="Chapman S.B."/>
            <person name="Chen Z."/>
            <person name="Freedman E."/>
            <person name="Gellesch M."/>
            <person name="Goldberg J."/>
            <person name="Griggs A."/>
            <person name="Gujja S."/>
            <person name="Heilman E."/>
            <person name="Heiman D."/>
            <person name="Howarth C."/>
            <person name="Mehta T."/>
            <person name="Neiman D."/>
            <person name="Pearson M."/>
            <person name="Roberts A."/>
            <person name="Saif S."/>
            <person name="Shea T."/>
            <person name="Shenoy N."/>
            <person name="Sisk P."/>
            <person name="Stolte C."/>
            <person name="Sykes S."/>
            <person name="White J."/>
            <person name="Yandava C."/>
            <person name="Burger G."/>
            <person name="Gray M.W."/>
            <person name="Holland P.W.H."/>
            <person name="King N."/>
            <person name="Lang F.B.F."/>
            <person name="Roger A.J."/>
            <person name="Ruiz-Trillo I."/>
            <person name="Haas B."/>
            <person name="Nusbaum C."/>
            <person name="Birren B."/>
        </authorList>
    </citation>
    <scope>NUCLEOTIDE SEQUENCE [LARGE SCALE GENOMIC DNA]</scope>
    <source>
        <strain evidence="9 10">JP610</strain>
    </source>
</reference>
<dbReference type="PANTHER" id="PTHR24223">
    <property type="entry name" value="ATP-BINDING CASSETTE SUB-FAMILY C"/>
    <property type="match status" value="1"/>
</dbReference>
<evidence type="ECO:0000256" key="3">
    <source>
        <dbReference type="ARBA" id="ARBA00022741"/>
    </source>
</evidence>
<dbReference type="InterPro" id="IPR036640">
    <property type="entry name" value="ABC1_TM_sf"/>
</dbReference>
<sequence length="111" mass="12168">GMISVIVLLMPSVGVLLIPVAVVYYKIQCIYRQASREVKRLETMTRSPIYTEFSDAVDGADTIRVMRLSELSMTRQAAKITRNQRAAYVGMSLLVCGSGMSLLVCGSSMSL</sequence>
<dbReference type="AlphaFoldDB" id="A0A0L0F6I9"/>
<dbReference type="Gene3D" id="1.20.1560.10">
    <property type="entry name" value="ABC transporter type 1, transmembrane domain"/>
    <property type="match status" value="1"/>
</dbReference>
<feature type="domain" description="ABC transmembrane type-1" evidence="8">
    <location>
        <begin position="1"/>
        <end position="111"/>
    </location>
</feature>
<dbReference type="OrthoDB" id="6500128at2759"/>
<dbReference type="eggNOG" id="KOG0054">
    <property type="taxonomic scope" value="Eukaryota"/>
</dbReference>
<protein>
    <recommendedName>
        <fullName evidence="8">ABC transmembrane type-1 domain-containing protein</fullName>
    </recommendedName>
</protein>
<feature type="non-terminal residue" evidence="9">
    <location>
        <position position="1"/>
    </location>
</feature>
<accession>A0A0L0F6I9</accession>
<keyword evidence="10" id="KW-1185">Reference proteome</keyword>
<name>A0A0L0F6I9_9EUKA</name>
<dbReference type="GO" id="GO:0005524">
    <property type="term" value="F:ATP binding"/>
    <property type="evidence" value="ECO:0007669"/>
    <property type="project" value="UniProtKB-KW"/>
</dbReference>
<dbReference type="GO" id="GO:0016020">
    <property type="term" value="C:membrane"/>
    <property type="evidence" value="ECO:0007669"/>
    <property type="project" value="InterPro"/>
</dbReference>
<organism evidence="9 10">
    <name type="scientific">Sphaeroforma arctica JP610</name>
    <dbReference type="NCBI Taxonomy" id="667725"/>
    <lineage>
        <taxon>Eukaryota</taxon>
        <taxon>Ichthyosporea</taxon>
        <taxon>Ichthyophonida</taxon>
        <taxon>Sphaeroforma</taxon>
    </lineage>
</organism>
<keyword evidence="4" id="KW-0067">ATP-binding</keyword>
<dbReference type="GeneID" id="25915703"/>
<evidence type="ECO:0000256" key="1">
    <source>
        <dbReference type="ARBA" id="ARBA00022448"/>
    </source>
</evidence>
<dbReference type="InterPro" id="IPR011527">
    <property type="entry name" value="ABC1_TM_dom"/>
</dbReference>
<keyword evidence="1" id="KW-0813">Transport</keyword>
<evidence type="ECO:0000313" key="10">
    <source>
        <dbReference type="Proteomes" id="UP000054560"/>
    </source>
</evidence>
<feature type="transmembrane region" description="Helical" evidence="7">
    <location>
        <begin position="6"/>
        <end position="27"/>
    </location>
</feature>
<proteinExistence type="predicted"/>
<dbReference type="EMBL" id="KQ247353">
    <property type="protein sequence ID" value="KNC72249.1"/>
    <property type="molecule type" value="Genomic_DNA"/>
</dbReference>
<dbReference type="RefSeq" id="XP_014146151.1">
    <property type="nucleotide sequence ID" value="XM_014290676.1"/>
</dbReference>
<dbReference type="SUPFAM" id="SSF90123">
    <property type="entry name" value="ABC transporter transmembrane region"/>
    <property type="match status" value="1"/>
</dbReference>